<sequence>MKKLLAIVSALSMSTTVFSVTSCSLVNYKKQYIKNKVDSIVDVASVASRGAILNDAEGISVDYLNNYIGSKKMNDMLPTFKATPQAKVSDFVNATFEDPLDKKFYTGLGDSNGYTLDDGISPDSFADSIIDTGSTALSAIKSAGGIKPSLGGILESLLPEVGGFLSDDGVDFKMSDNALNTFEKLAPYAQQLLNDFGKTGIVSILCRLFFNINFINSGTLDQDALKELVTILTGGPDKSTVVPFILEDYINEIMFNDFKGKYQPTKEELENQDPEVPIDVNLQLTPKVVQQSALVRLNKLLIRLSGRNIDANTPETDPIRLQLEMDDYHPIDKPEFFKENLGENILYLVKNKDKLNYVAIIENISDLFFILCSLIINIGIFDFEQMDNTLSTSLGSDSLFYFQGINSNMAEVLDNKTFASIMNNQKDEKKRMLVIDYNNSINSSGMPNKTKFSAYKLLKNITRAVNVKDSKSMYSMQRIFFLLCYSNASRNPDEDPNKPFGVDYKLSENANLIDIVKLGALTGGMFNREVVGVDSLLNGIIQGIGYKILDMIDGVSIPGIIKGLGGSAISRLAGVLLDTISNNRSIQGVSSILYTINTFFDTGIKISDETTAKMAKGFNALWDKDSQLITELLNKKLWDKPINIQNLLGVDLGDSGTIESLLKKFTEYYNDENRKNYDKSKPDNRVGLVNDGITTLARSLKVENKIQVVYKSDKSIVKNMKGTSGDEDGKYNPITIALNLIKFPGYAVKGPALKPGSEEQIYAGAKGALYALGYVDGQKTFNQGSPLAAIENIFDDESVIKIRDNALSDFKSLSDIKKEYIKTNIDKYIVNDNFSYKMVSYSNITDEDKYGNIEMEITYRSPIDGVEKKYQVKLIEYATKRSWTIESTKKL</sequence>
<protein>
    <recommendedName>
        <fullName evidence="4">MOLPALP family lipoprotein</fullName>
    </recommendedName>
</protein>
<evidence type="ECO:0000313" key="3">
    <source>
        <dbReference type="Proteomes" id="UP000424468"/>
    </source>
</evidence>
<accession>A0A6I6CCV7</accession>
<proteinExistence type="predicted"/>
<dbReference type="Proteomes" id="UP000424468">
    <property type="component" value="Chromosome"/>
</dbReference>
<keyword evidence="3" id="KW-1185">Reference proteome</keyword>
<dbReference type="KEGG" id="stab:STABA_v1c04410"/>
<dbReference type="PROSITE" id="PS51257">
    <property type="entry name" value="PROKAR_LIPOPROTEIN"/>
    <property type="match status" value="1"/>
</dbReference>
<dbReference type="InterPro" id="IPR030893">
    <property type="entry name" value="Mollicu_LP"/>
</dbReference>
<reference evidence="2 3" key="1">
    <citation type="submission" date="2019-11" db="EMBL/GenBank/DDBJ databases">
        <title>Complete genome sequence of Spiroplasma tabanidicola TAUS-1 (DSM 22603).</title>
        <authorList>
            <person name="Huang C.-T."/>
            <person name="Lin Y.-C."/>
            <person name="Kuo C.-H."/>
        </authorList>
    </citation>
    <scope>NUCLEOTIDE SEQUENCE [LARGE SCALE GENOMIC DNA]</scope>
    <source>
        <strain evidence="2 3">TAUS-1</strain>
    </source>
</reference>
<organism evidence="2 3">
    <name type="scientific">Spiroplasma tabanidicola</name>
    <dbReference type="NCBI Taxonomy" id="324079"/>
    <lineage>
        <taxon>Bacteria</taxon>
        <taxon>Bacillati</taxon>
        <taxon>Mycoplasmatota</taxon>
        <taxon>Mollicutes</taxon>
        <taxon>Entomoplasmatales</taxon>
        <taxon>Spiroplasmataceae</taxon>
        <taxon>Spiroplasma</taxon>
    </lineage>
</organism>
<name>A0A6I6CCV7_9MOLU</name>
<dbReference type="AlphaFoldDB" id="A0A6I6CCV7"/>
<dbReference type="NCBIfam" id="TIGR04547">
    <property type="entry name" value="Mollicu_LP"/>
    <property type="match status" value="1"/>
</dbReference>
<dbReference type="EMBL" id="CP046276">
    <property type="protein sequence ID" value="QGS51804.1"/>
    <property type="molecule type" value="Genomic_DNA"/>
</dbReference>
<evidence type="ECO:0000313" key="2">
    <source>
        <dbReference type="EMBL" id="QGS51804.1"/>
    </source>
</evidence>
<dbReference type="RefSeq" id="WP_156006135.1">
    <property type="nucleotide sequence ID" value="NZ_CP046276.1"/>
</dbReference>
<evidence type="ECO:0008006" key="4">
    <source>
        <dbReference type="Google" id="ProtNLM"/>
    </source>
</evidence>
<keyword evidence="1" id="KW-0732">Signal</keyword>
<evidence type="ECO:0000256" key="1">
    <source>
        <dbReference type="SAM" id="SignalP"/>
    </source>
</evidence>
<gene>
    <name evidence="2" type="ORF">STABA_v1c04410</name>
</gene>
<feature type="chain" id="PRO_5026116879" description="MOLPALP family lipoprotein" evidence="1">
    <location>
        <begin position="20"/>
        <end position="891"/>
    </location>
</feature>
<feature type="signal peptide" evidence="1">
    <location>
        <begin position="1"/>
        <end position="19"/>
    </location>
</feature>
<dbReference type="OrthoDB" id="387656at2"/>